<comment type="caution">
    <text evidence="2">The sequence shown here is derived from an EMBL/GenBank/DDBJ whole genome shotgun (WGS) entry which is preliminary data.</text>
</comment>
<dbReference type="RefSeq" id="WP_109744347.1">
    <property type="nucleotide sequence ID" value="NZ_QGGO01000023.1"/>
</dbReference>
<name>A0A316DWT0_9BACT</name>
<evidence type="ECO:0008006" key="4">
    <source>
        <dbReference type="Google" id="ProtNLM"/>
    </source>
</evidence>
<feature type="region of interest" description="Disordered" evidence="1">
    <location>
        <begin position="155"/>
        <end position="218"/>
    </location>
</feature>
<dbReference type="EMBL" id="QGGO01000023">
    <property type="protein sequence ID" value="PWK21639.1"/>
    <property type="molecule type" value="Genomic_DNA"/>
</dbReference>
<sequence>MAKNFMSAMVNTKASTPAAMYSQTEKIKKDIIILEEIKRFIPPLLPDEKKQLEQNILEFGCKDALTVWETTLNIAQPNAGLSDEPCFVLIDGHNRYEICQKFNIDFKIVVVEFANFDKVFDYMIDHQLGRRNLSVEQISYFRGLKYNSLKNSQIQRGDGGKFTSNPPSGQNVQTVDNTEETPQNDDQNQPSGQNVQTVKNTEETSPFNEQNQPSGQNVQTVKKASLSEQLAEQFNVNEKTIRRDADFAKGLDRLPAEIKNDILQGKSPVNKSTIIEIGKLKESDTLLTQIDDLLTSPNVSVEVAKLEVQTNKNQDKLIQMVKTINRAEDCDKLIEEILKYKKKLMKN</sequence>
<evidence type="ECO:0000256" key="1">
    <source>
        <dbReference type="SAM" id="MobiDB-lite"/>
    </source>
</evidence>
<gene>
    <name evidence="2" type="ORF">LV89_03665</name>
</gene>
<evidence type="ECO:0000313" key="3">
    <source>
        <dbReference type="Proteomes" id="UP000245489"/>
    </source>
</evidence>
<evidence type="ECO:0000313" key="2">
    <source>
        <dbReference type="EMBL" id="PWK21639.1"/>
    </source>
</evidence>
<organism evidence="2 3">
    <name type="scientific">Arcicella aurantiaca</name>
    <dbReference type="NCBI Taxonomy" id="591202"/>
    <lineage>
        <taxon>Bacteria</taxon>
        <taxon>Pseudomonadati</taxon>
        <taxon>Bacteroidota</taxon>
        <taxon>Cytophagia</taxon>
        <taxon>Cytophagales</taxon>
        <taxon>Flectobacillaceae</taxon>
        <taxon>Arcicella</taxon>
    </lineage>
</organism>
<dbReference type="OrthoDB" id="5944985at2"/>
<feature type="compositionally biased region" description="Polar residues" evidence="1">
    <location>
        <begin position="184"/>
        <end position="218"/>
    </location>
</feature>
<dbReference type="Proteomes" id="UP000245489">
    <property type="component" value="Unassembled WGS sequence"/>
</dbReference>
<feature type="compositionally biased region" description="Polar residues" evidence="1">
    <location>
        <begin position="162"/>
        <end position="176"/>
    </location>
</feature>
<dbReference type="AlphaFoldDB" id="A0A316DWT0"/>
<keyword evidence="3" id="KW-1185">Reference proteome</keyword>
<accession>A0A316DWT0</accession>
<proteinExistence type="predicted"/>
<reference evidence="2 3" key="1">
    <citation type="submission" date="2018-05" db="EMBL/GenBank/DDBJ databases">
        <title>Genomic Encyclopedia of Archaeal and Bacterial Type Strains, Phase II (KMG-II): from individual species to whole genera.</title>
        <authorList>
            <person name="Goeker M."/>
        </authorList>
    </citation>
    <scope>NUCLEOTIDE SEQUENCE [LARGE SCALE GENOMIC DNA]</scope>
    <source>
        <strain evidence="2 3">DSM 22214</strain>
    </source>
</reference>
<protein>
    <recommendedName>
        <fullName evidence="4">ParB-like nuclease family protein</fullName>
    </recommendedName>
</protein>